<evidence type="ECO:0000256" key="1">
    <source>
        <dbReference type="ARBA" id="ARBA00022676"/>
    </source>
</evidence>
<dbReference type="InterPro" id="IPR002213">
    <property type="entry name" value="UDP_glucos_trans"/>
</dbReference>
<dbReference type="Gene3D" id="3.40.50.2000">
    <property type="entry name" value="Glycogen Phosphorylase B"/>
    <property type="match status" value="2"/>
</dbReference>
<evidence type="ECO:0008006" key="6">
    <source>
        <dbReference type="Google" id="ProtNLM"/>
    </source>
</evidence>
<keyword evidence="1" id="KW-0328">Glycosyltransferase</keyword>
<dbReference type="Proteomes" id="UP000654370">
    <property type="component" value="Unassembled WGS sequence"/>
</dbReference>
<keyword evidence="3" id="KW-0732">Signal</keyword>
<comment type="caution">
    <text evidence="4">The sequence shown here is derived from an EMBL/GenBank/DDBJ whole genome shotgun (WGS) entry which is preliminary data.</text>
</comment>
<dbReference type="GO" id="GO:0008194">
    <property type="term" value="F:UDP-glycosyltransferase activity"/>
    <property type="evidence" value="ECO:0007669"/>
    <property type="project" value="InterPro"/>
</dbReference>
<keyword evidence="5" id="KW-1185">Reference proteome</keyword>
<evidence type="ECO:0000256" key="2">
    <source>
        <dbReference type="ARBA" id="ARBA00022679"/>
    </source>
</evidence>
<dbReference type="Pfam" id="PF00201">
    <property type="entry name" value="UDPGT"/>
    <property type="match status" value="1"/>
</dbReference>
<dbReference type="PANTHER" id="PTHR48043">
    <property type="entry name" value="EG:EG0003.4 PROTEIN-RELATED"/>
    <property type="match status" value="1"/>
</dbReference>
<evidence type="ECO:0000313" key="4">
    <source>
        <dbReference type="EMBL" id="KAG2179794.1"/>
    </source>
</evidence>
<feature type="chain" id="PRO_5034509088" description="UDP-glycosyltransferases domain-containing protein" evidence="3">
    <location>
        <begin position="21"/>
        <end position="546"/>
    </location>
</feature>
<feature type="signal peptide" evidence="3">
    <location>
        <begin position="1"/>
        <end position="20"/>
    </location>
</feature>
<evidence type="ECO:0000256" key="3">
    <source>
        <dbReference type="SAM" id="SignalP"/>
    </source>
</evidence>
<dbReference type="AlphaFoldDB" id="A0A8H7PUM8"/>
<proteinExistence type="predicted"/>
<name>A0A8H7PUM8_MORIS</name>
<dbReference type="PANTHER" id="PTHR48043:SF145">
    <property type="entry name" value="FI06409P-RELATED"/>
    <property type="match status" value="1"/>
</dbReference>
<reference evidence="4" key="1">
    <citation type="submission" date="2020-12" db="EMBL/GenBank/DDBJ databases">
        <title>Metabolic potential, ecology and presence of endohyphal bacteria is reflected in genomic diversity of Mucoromycotina.</title>
        <authorList>
            <person name="Muszewska A."/>
            <person name="Okrasinska A."/>
            <person name="Steczkiewicz K."/>
            <person name="Drgas O."/>
            <person name="Orlowska M."/>
            <person name="Perlinska-Lenart U."/>
            <person name="Aleksandrzak-Piekarczyk T."/>
            <person name="Szatraj K."/>
            <person name="Zielenkiewicz U."/>
            <person name="Pilsyk S."/>
            <person name="Malc E."/>
            <person name="Mieczkowski P."/>
            <person name="Kruszewska J.S."/>
            <person name="Biernat P."/>
            <person name="Pawlowska J."/>
        </authorList>
    </citation>
    <scope>NUCLEOTIDE SEQUENCE</scope>
    <source>
        <strain evidence="4">WA0000067209</strain>
    </source>
</reference>
<dbReference type="EMBL" id="JAEPQZ010000006">
    <property type="protein sequence ID" value="KAG2179794.1"/>
    <property type="molecule type" value="Genomic_DNA"/>
</dbReference>
<evidence type="ECO:0000313" key="5">
    <source>
        <dbReference type="Proteomes" id="UP000654370"/>
    </source>
</evidence>
<dbReference type="CDD" id="cd03784">
    <property type="entry name" value="GT1_Gtf-like"/>
    <property type="match status" value="1"/>
</dbReference>
<dbReference type="SUPFAM" id="SSF53756">
    <property type="entry name" value="UDP-Glycosyltransferase/glycogen phosphorylase"/>
    <property type="match status" value="1"/>
</dbReference>
<dbReference type="InterPro" id="IPR050271">
    <property type="entry name" value="UDP-glycosyltransferase"/>
</dbReference>
<accession>A0A8H7PUM8</accession>
<sequence length="546" mass="62324">MKIFHLILCLWWFEIAISLADHIQRELSYWVQKNIVISILTPGSSHVTWVLEIGQELAAKGHNVTFLARADHLKYAKDYSGINVQSISEPIRTMNEDSWGTLLKKKDTRIESMKMLLDMVNHNFPKDYEKHVEYIQNQAPDLFICDHLTDSCIRAAEMHNIPFILTSTVLTAPDVPAYYINSYIVGEPTTENETMCTRIYNNYIYPAKVIWHLRKIIKESAQIRRKLGISSANQLIPKKINDVVKLVNNFYGFEPARPTTPLVRFIGPVMQKTFQDLEADHQQFLGNHRKIAYVAFGHHAIASHAEFEQVLTALIESVERRTIDGFVWAIVKRSLLPVSVTTHRGSHVNVTDIMENPEKYPHYLFPKWAPQFAILSHPSTAIFITHGGANSIFEGYFTGKKMLAHPYFADQPSNAKLLVSTGAGLDYDRRNLNASEIVHKIERIVTDENGKFAMNAKRMSALVQIKARDAARNGASAVEEVLFTAIDDKVPHMYLPSRNMSYLKAMNLDIKIMLLSSIALLVTATHKFKKWFEISNQAQILKYKKE</sequence>
<gene>
    <name evidence="4" type="ORF">INT43_003577</name>
</gene>
<dbReference type="OrthoDB" id="5835829at2759"/>
<protein>
    <recommendedName>
        <fullName evidence="6">UDP-glycosyltransferases domain-containing protein</fullName>
    </recommendedName>
</protein>
<keyword evidence="2" id="KW-0808">Transferase</keyword>
<organism evidence="4 5">
    <name type="scientific">Mortierella isabellina</name>
    <name type="common">Filamentous fungus</name>
    <name type="synonym">Umbelopsis isabellina</name>
    <dbReference type="NCBI Taxonomy" id="91625"/>
    <lineage>
        <taxon>Eukaryota</taxon>
        <taxon>Fungi</taxon>
        <taxon>Fungi incertae sedis</taxon>
        <taxon>Mucoromycota</taxon>
        <taxon>Mucoromycotina</taxon>
        <taxon>Umbelopsidomycetes</taxon>
        <taxon>Umbelopsidales</taxon>
        <taxon>Umbelopsidaceae</taxon>
        <taxon>Umbelopsis</taxon>
    </lineage>
</organism>